<dbReference type="GeneID" id="117564421"/>
<dbReference type="Proteomes" id="UP000515160">
    <property type="component" value="Chromosome 2L"/>
</dbReference>
<name>A0A9C6W3S4_DROAB</name>
<keyword evidence="1" id="KW-0732">Signal</keyword>
<feature type="chain" id="PRO_5038846266" evidence="1">
    <location>
        <begin position="21"/>
        <end position="271"/>
    </location>
</feature>
<dbReference type="AlphaFoldDB" id="A0A9C6W3S4"/>
<dbReference type="RefSeq" id="XP_051858251.1">
    <property type="nucleotide sequence ID" value="XM_052002291.1"/>
</dbReference>
<evidence type="ECO:0000313" key="2">
    <source>
        <dbReference type="Proteomes" id="UP000515160"/>
    </source>
</evidence>
<dbReference type="PANTHER" id="PTHR24047">
    <property type="entry name" value="FI01909P-RELATED"/>
    <property type="match status" value="1"/>
</dbReference>
<proteinExistence type="predicted"/>
<evidence type="ECO:0000313" key="3">
    <source>
        <dbReference type="RefSeq" id="XP_051858251.1"/>
    </source>
</evidence>
<dbReference type="InterPro" id="IPR053255">
    <property type="entry name" value="EGF-like_domain"/>
</dbReference>
<accession>A0A9C6W3S4</accession>
<gene>
    <name evidence="3" type="primary">LOC117564421</name>
</gene>
<organism evidence="2 3">
    <name type="scientific">Drosophila albomicans</name>
    <name type="common">Fruit fly</name>
    <dbReference type="NCBI Taxonomy" id="7291"/>
    <lineage>
        <taxon>Eukaryota</taxon>
        <taxon>Metazoa</taxon>
        <taxon>Ecdysozoa</taxon>
        <taxon>Arthropoda</taxon>
        <taxon>Hexapoda</taxon>
        <taxon>Insecta</taxon>
        <taxon>Pterygota</taxon>
        <taxon>Neoptera</taxon>
        <taxon>Endopterygota</taxon>
        <taxon>Diptera</taxon>
        <taxon>Brachycera</taxon>
        <taxon>Muscomorpha</taxon>
        <taxon>Ephydroidea</taxon>
        <taxon>Drosophilidae</taxon>
        <taxon>Drosophila</taxon>
    </lineage>
</organism>
<protein>
    <submittedName>
        <fullName evidence="3">von Willebrand factor D and EGF domain-containing protein-like</fullName>
    </submittedName>
</protein>
<dbReference type="OrthoDB" id="409374at2759"/>
<sequence length="271" mass="29960">MLGYLNLFLIVLFASGLVLAEEYNCIKYANSESDNIPIPVCREECIGRVPDCKPNCYDKCPEHSKCVEPEICKCDKGYVKNGPDTNMTCNPIVCPLNSQIVNDTTCKCFDGYKGDIVEMNAILQSCEPICEPSCPAHSFCASPNKCECDKGYVKNGPDTNMTCNLLVCPSNSQMVNDTTCICRDGYQKVERNAILQSCEPICEPSCPANSFCASPKKFKWLMILLAYVLMATKKSKVFRAANLFANRVAPLIVSAPRQKNVSAFAVMRSMK</sequence>
<reference evidence="3" key="1">
    <citation type="submission" date="2025-08" db="UniProtKB">
        <authorList>
            <consortium name="RefSeq"/>
        </authorList>
    </citation>
    <scope>IDENTIFICATION</scope>
    <source>
        <strain evidence="3">15112-1751.03</strain>
        <tissue evidence="3">Whole Adult</tissue>
    </source>
</reference>
<keyword evidence="2" id="KW-1185">Reference proteome</keyword>
<dbReference type="Gene3D" id="2.10.25.10">
    <property type="entry name" value="Laminin"/>
    <property type="match status" value="1"/>
</dbReference>
<evidence type="ECO:0000256" key="1">
    <source>
        <dbReference type="SAM" id="SignalP"/>
    </source>
</evidence>
<feature type="signal peptide" evidence="1">
    <location>
        <begin position="1"/>
        <end position="20"/>
    </location>
</feature>
<dbReference type="PANTHER" id="PTHR24047:SF32">
    <property type="entry name" value="FI01909P-RELATED"/>
    <property type="match status" value="1"/>
</dbReference>